<proteinExistence type="predicted"/>
<dbReference type="EMBL" id="FORX01000008">
    <property type="protein sequence ID" value="SFJ86329.1"/>
    <property type="molecule type" value="Genomic_DNA"/>
</dbReference>
<dbReference type="Proteomes" id="UP000198635">
    <property type="component" value="Unassembled WGS sequence"/>
</dbReference>
<evidence type="ECO:0000313" key="3">
    <source>
        <dbReference type="Proteomes" id="UP000198635"/>
    </source>
</evidence>
<dbReference type="STRING" id="52560.SAMN04488082_108120"/>
<accession>A0A1I3UUI5</accession>
<dbReference type="AlphaFoldDB" id="A0A1I3UUI5"/>
<keyword evidence="3" id="KW-1185">Reference proteome</keyword>
<evidence type="ECO:0000256" key="1">
    <source>
        <dbReference type="SAM" id="SignalP"/>
    </source>
</evidence>
<sequence length="235" mass="23649">MYLPSSLFVKAVLTIFLLLGFTTLAMATQGTLAITTQGTSDMTTQGNLSPSESALAAQAAAEKKATEIGKQALQAAEEAKKAKENNAIEIVAAYEAIAAAFSKAQQGYEQAAMLYGKAALAYASGNADAAGLDVLLAQSAESGSAKIFGQAYSSLILCQSGYYTKAIAAAKEADSMPSPVQANVVEGGEGEVGAGLEEQEGSSVMAGGSTITSPVMQASPSAFSGSGGRTTASGF</sequence>
<reference evidence="3" key="1">
    <citation type="submission" date="2016-10" db="EMBL/GenBank/DDBJ databases">
        <authorList>
            <person name="Varghese N."/>
            <person name="Submissions S."/>
        </authorList>
    </citation>
    <scope>NUCLEOTIDE SEQUENCE [LARGE SCALE GENOMIC DNA]</scope>
    <source>
        <strain evidence="3">DSM 5918</strain>
    </source>
</reference>
<keyword evidence="1" id="KW-0732">Signal</keyword>
<dbReference type="RefSeq" id="WP_092374771.1">
    <property type="nucleotide sequence ID" value="NZ_FORX01000008.1"/>
</dbReference>
<gene>
    <name evidence="2" type="ORF">SAMN04488082_108120</name>
</gene>
<feature type="chain" id="PRO_5011549808" evidence="1">
    <location>
        <begin position="28"/>
        <end position="235"/>
    </location>
</feature>
<feature type="signal peptide" evidence="1">
    <location>
        <begin position="1"/>
        <end position="27"/>
    </location>
</feature>
<protein>
    <submittedName>
        <fullName evidence="2">Uncharacterized protein</fullName>
    </submittedName>
</protein>
<name>A0A1I3UUI5_9BACT</name>
<evidence type="ECO:0000313" key="2">
    <source>
        <dbReference type="EMBL" id="SFJ86329.1"/>
    </source>
</evidence>
<organism evidence="2 3">
    <name type="scientific">Desulfomicrobium apsheronum</name>
    <dbReference type="NCBI Taxonomy" id="52560"/>
    <lineage>
        <taxon>Bacteria</taxon>
        <taxon>Pseudomonadati</taxon>
        <taxon>Thermodesulfobacteriota</taxon>
        <taxon>Desulfovibrionia</taxon>
        <taxon>Desulfovibrionales</taxon>
        <taxon>Desulfomicrobiaceae</taxon>
        <taxon>Desulfomicrobium</taxon>
    </lineage>
</organism>